<dbReference type="InterPro" id="IPR003594">
    <property type="entry name" value="HATPase_dom"/>
</dbReference>
<dbReference type="InterPro" id="IPR003607">
    <property type="entry name" value="HD/PDEase_dom"/>
</dbReference>
<accession>A0A840G3U5</accession>
<dbReference type="AlphaFoldDB" id="A0A840G3U5"/>
<keyword evidence="6" id="KW-0808">Transferase</keyword>
<feature type="domain" description="Histidine kinase" evidence="4">
    <location>
        <begin position="505"/>
        <end position="718"/>
    </location>
</feature>
<dbReference type="Pfam" id="PF08668">
    <property type="entry name" value="HDOD"/>
    <property type="match status" value="1"/>
</dbReference>
<dbReference type="PRINTS" id="PR00344">
    <property type="entry name" value="BCTRLSENSOR"/>
</dbReference>
<dbReference type="InterPro" id="IPR036097">
    <property type="entry name" value="HisK_dim/P_sf"/>
</dbReference>
<feature type="domain" description="HDOD" evidence="5">
    <location>
        <begin position="36"/>
        <end position="230"/>
    </location>
</feature>
<dbReference type="RefSeq" id="WP_153118030.1">
    <property type="nucleotide sequence ID" value="NZ_JACIGE010000018.1"/>
</dbReference>
<dbReference type="EMBL" id="JACIGE010000018">
    <property type="protein sequence ID" value="MBB4249094.1"/>
    <property type="molecule type" value="Genomic_DNA"/>
</dbReference>
<dbReference type="CDD" id="cd00082">
    <property type="entry name" value="HisKA"/>
    <property type="match status" value="1"/>
</dbReference>
<keyword evidence="3" id="KW-0597">Phosphoprotein</keyword>
<dbReference type="PANTHER" id="PTHR33525">
    <property type="match status" value="1"/>
</dbReference>
<dbReference type="SUPFAM" id="SSF47384">
    <property type="entry name" value="Homodimeric domain of signal transducing histidine kinase"/>
    <property type="match status" value="1"/>
</dbReference>
<evidence type="ECO:0000256" key="3">
    <source>
        <dbReference type="ARBA" id="ARBA00022553"/>
    </source>
</evidence>
<dbReference type="Gene3D" id="3.30.565.10">
    <property type="entry name" value="Histidine kinase-like ATPase, C-terminal domain"/>
    <property type="match status" value="1"/>
</dbReference>
<evidence type="ECO:0000256" key="1">
    <source>
        <dbReference type="ARBA" id="ARBA00000085"/>
    </source>
</evidence>
<dbReference type="SUPFAM" id="SSF55874">
    <property type="entry name" value="ATPase domain of HSP90 chaperone/DNA topoisomerase II/histidine kinase"/>
    <property type="match status" value="1"/>
</dbReference>
<dbReference type="InterPro" id="IPR013976">
    <property type="entry name" value="HDOD"/>
</dbReference>
<dbReference type="Gene3D" id="3.30.450.40">
    <property type="match status" value="1"/>
</dbReference>
<name>A0A840G3U5_RHOTE</name>
<comment type="catalytic activity">
    <reaction evidence="1">
        <text>ATP + protein L-histidine = ADP + protein N-phospho-L-histidine.</text>
        <dbReference type="EC" id="2.7.13.3"/>
    </reaction>
</comment>
<dbReference type="InterPro" id="IPR052340">
    <property type="entry name" value="RNase_Y/CdgJ"/>
</dbReference>
<dbReference type="InterPro" id="IPR003661">
    <property type="entry name" value="HisK_dim/P_dom"/>
</dbReference>
<gene>
    <name evidence="6" type="ORF">GGD90_003498</name>
</gene>
<dbReference type="SMART" id="SM00387">
    <property type="entry name" value="HATPase_c"/>
    <property type="match status" value="1"/>
</dbReference>
<sequence>MSSLQHHSAQASGASTHGLSGSLSGELAAMLEAAWIPSPPEVLLRVISLSESDAAALAELATVISRDPGLSARILSLANSPALRRGRELRRIDDCIAVLGTRFVRTIAACFAVQAVFDDAARQVECDLSGFWLHSLEVAELARAIALASAPGGAEEAYLAGLLHDTGELLLLTGAPNYSGLLQTAGDEATLCALELQVFETHHGVVGSWLIDQWGIDSFLADAVLFHHQPRAQIAFGDELTRVLWVAHAVSTVSEHLPDDVAELVDLDADSLASLRAEARQRAASIALAMGITADVSAEPLPVPRNLAALPAATPLGEAAQSMAYAQPVQESLFAVSGDDELLLTVRESARILFGLARTGLLLCDHERGVLSGERIGNQSALLRRLEIPLAAVPSLTVRAVLEGKPLCSLEDGCGTLGVGDIQILRALGGEALLCVPLCVRQQCSGVMLFGLNAPQWLRLSRRLHGLSHFSRVVAAGIEAAREAKAREQATEAAVASRYRLRARQVAHEAGNPLTIIRNYLKLLERRLASEEQVPRELSFLDEEIARVGSILQDIGDVGSASTEVPYCDVAELIGELLAGYGETLFAANGIELSLDLPPTGARVAAARDPLIQVLLNLWKNAAEAMPGGGSYRIEVVAGVREGRQTLVELRLQDSGPGLPAEIWARIADGQGAASADGPRGLGLGIVLERVTAMSGRIICATPPGRGSLFAIYLPAAEV</sequence>
<dbReference type="SUPFAM" id="SSF109604">
    <property type="entry name" value="HD-domain/PDEase-like"/>
    <property type="match status" value="1"/>
</dbReference>
<dbReference type="InterPro" id="IPR029016">
    <property type="entry name" value="GAF-like_dom_sf"/>
</dbReference>
<keyword evidence="6" id="KW-0418">Kinase</keyword>
<dbReference type="InterPro" id="IPR004358">
    <property type="entry name" value="Sig_transdc_His_kin-like_C"/>
</dbReference>
<evidence type="ECO:0000313" key="7">
    <source>
        <dbReference type="Proteomes" id="UP000587070"/>
    </source>
</evidence>
<dbReference type="Gene3D" id="1.10.287.130">
    <property type="match status" value="1"/>
</dbReference>
<dbReference type="InterPro" id="IPR036890">
    <property type="entry name" value="HATPase_C_sf"/>
</dbReference>
<dbReference type="GO" id="GO:0000155">
    <property type="term" value="F:phosphorelay sensor kinase activity"/>
    <property type="evidence" value="ECO:0007669"/>
    <property type="project" value="InterPro"/>
</dbReference>
<dbReference type="SUPFAM" id="SSF55781">
    <property type="entry name" value="GAF domain-like"/>
    <property type="match status" value="1"/>
</dbReference>
<keyword evidence="7" id="KW-1185">Reference proteome</keyword>
<evidence type="ECO:0000256" key="2">
    <source>
        <dbReference type="ARBA" id="ARBA00012438"/>
    </source>
</evidence>
<proteinExistence type="predicted"/>
<dbReference type="PROSITE" id="PS51833">
    <property type="entry name" value="HDOD"/>
    <property type="match status" value="1"/>
</dbReference>
<organism evidence="6 7">
    <name type="scientific">Rhodocyclus tenuis</name>
    <name type="common">Rhodospirillum tenue</name>
    <dbReference type="NCBI Taxonomy" id="1066"/>
    <lineage>
        <taxon>Bacteria</taxon>
        <taxon>Pseudomonadati</taxon>
        <taxon>Pseudomonadota</taxon>
        <taxon>Betaproteobacteria</taxon>
        <taxon>Rhodocyclales</taxon>
        <taxon>Rhodocyclaceae</taxon>
        <taxon>Rhodocyclus</taxon>
    </lineage>
</organism>
<dbReference type="InterPro" id="IPR005467">
    <property type="entry name" value="His_kinase_dom"/>
</dbReference>
<reference evidence="6 7" key="1">
    <citation type="submission" date="2020-08" db="EMBL/GenBank/DDBJ databases">
        <title>Genome sequencing of Purple Non-Sulfur Bacteria from various extreme environments.</title>
        <authorList>
            <person name="Mayer M."/>
        </authorList>
    </citation>
    <scope>NUCLEOTIDE SEQUENCE [LARGE SCALE GENOMIC DNA]</scope>
    <source>
        <strain evidence="6 7">2761</strain>
    </source>
</reference>
<protein>
    <recommendedName>
        <fullName evidence="2">histidine kinase</fullName>
        <ecNumber evidence="2">2.7.13.3</ecNumber>
    </recommendedName>
</protein>
<dbReference type="EC" id="2.7.13.3" evidence="2"/>
<evidence type="ECO:0000313" key="6">
    <source>
        <dbReference type="EMBL" id="MBB4249094.1"/>
    </source>
</evidence>
<dbReference type="SMART" id="SM00471">
    <property type="entry name" value="HDc"/>
    <property type="match status" value="1"/>
</dbReference>
<dbReference type="PANTHER" id="PTHR33525:SF6">
    <property type="entry name" value="HDOD DOMAIN-CONTAINING PROTEIN"/>
    <property type="match status" value="1"/>
</dbReference>
<dbReference type="Pfam" id="PF02518">
    <property type="entry name" value="HATPase_c"/>
    <property type="match status" value="1"/>
</dbReference>
<evidence type="ECO:0000259" key="5">
    <source>
        <dbReference type="PROSITE" id="PS51833"/>
    </source>
</evidence>
<comment type="caution">
    <text evidence="6">The sequence shown here is derived from an EMBL/GenBank/DDBJ whole genome shotgun (WGS) entry which is preliminary data.</text>
</comment>
<dbReference type="Gene3D" id="1.10.3210.10">
    <property type="entry name" value="Hypothetical protein af1432"/>
    <property type="match status" value="1"/>
</dbReference>
<dbReference type="Proteomes" id="UP000587070">
    <property type="component" value="Unassembled WGS sequence"/>
</dbReference>
<dbReference type="CDD" id="cd00077">
    <property type="entry name" value="HDc"/>
    <property type="match status" value="1"/>
</dbReference>
<dbReference type="OrthoDB" id="9797768at2"/>
<dbReference type="PROSITE" id="PS50109">
    <property type="entry name" value="HIS_KIN"/>
    <property type="match status" value="1"/>
</dbReference>
<evidence type="ECO:0000259" key="4">
    <source>
        <dbReference type="PROSITE" id="PS50109"/>
    </source>
</evidence>